<feature type="region of interest" description="Disordered" evidence="1">
    <location>
        <begin position="31"/>
        <end position="55"/>
    </location>
</feature>
<dbReference type="EMBL" id="DUZY01000001">
    <property type="protein sequence ID" value="DAD21566.1"/>
    <property type="molecule type" value="Genomic_DNA"/>
</dbReference>
<protein>
    <submittedName>
        <fullName evidence="2">Uncharacterized protein</fullName>
    </submittedName>
</protein>
<organism evidence="2 3">
    <name type="scientific">Nelumbo nucifera</name>
    <name type="common">Sacred lotus</name>
    <dbReference type="NCBI Taxonomy" id="4432"/>
    <lineage>
        <taxon>Eukaryota</taxon>
        <taxon>Viridiplantae</taxon>
        <taxon>Streptophyta</taxon>
        <taxon>Embryophyta</taxon>
        <taxon>Tracheophyta</taxon>
        <taxon>Spermatophyta</taxon>
        <taxon>Magnoliopsida</taxon>
        <taxon>Proteales</taxon>
        <taxon>Nelumbonaceae</taxon>
        <taxon>Nelumbo</taxon>
    </lineage>
</organism>
<gene>
    <name evidence="2" type="ORF">HUJ06_023029</name>
</gene>
<accession>A0A822XRH4</accession>
<evidence type="ECO:0000313" key="2">
    <source>
        <dbReference type="EMBL" id="DAD21566.1"/>
    </source>
</evidence>
<name>A0A822XRH4_NELNU</name>
<comment type="caution">
    <text evidence="2">The sequence shown here is derived from an EMBL/GenBank/DDBJ whole genome shotgun (WGS) entry which is preliminary data.</text>
</comment>
<keyword evidence="3" id="KW-1185">Reference proteome</keyword>
<proteinExistence type="predicted"/>
<evidence type="ECO:0000313" key="3">
    <source>
        <dbReference type="Proteomes" id="UP000607653"/>
    </source>
</evidence>
<reference evidence="2 3" key="1">
    <citation type="journal article" date="2020" name="Mol. Biol. Evol.">
        <title>Distinct Expression and Methylation Patterns for Genes with Different Fates following a Single Whole-Genome Duplication in Flowering Plants.</title>
        <authorList>
            <person name="Shi T."/>
            <person name="Rahmani R.S."/>
            <person name="Gugger P.F."/>
            <person name="Wang M."/>
            <person name="Li H."/>
            <person name="Zhang Y."/>
            <person name="Li Z."/>
            <person name="Wang Q."/>
            <person name="Van de Peer Y."/>
            <person name="Marchal K."/>
            <person name="Chen J."/>
        </authorList>
    </citation>
    <scope>NUCLEOTIDE SEQUENCE [LARGE SCALE GENOMIC DNA]</scope>
    <source>
        <tissue evidence="2">Leaf</tissue>
    </source>
</reference>
<dbReference type="AlphaFoldDB" id="A0A822XRH4"/>
<sequence>MGDVLNAGRCASGICCGTSWGADLNSLSQHQKAEKERRQVQRKKRVNSPIPSNEATRRGFSFCRYVPRIINIDGGVCRFCCDFSGYLVFHFADTYGGSLT</sequence>
<evidence type="ECO:0000256" key="1">
    <source>
        <dbReference type="SAM" id="MobiDB-lite"/>
    </source>
</evidence>
<dbReference type="Proteomes" id="UP000607653">
    <property type="component" value="Unassembled WGS sequence"/>
</dbReference>